<dbReference type="InterPro" id="IPR038718">
    <property type="entry name" value="SNF2-like_sf"/>
</dbReference>
<evidence type="ECO:0000256" key="2">
    <source>
        <dbReference type="ARBA" id="ARBA00022801"/>
    </source>
</evidence>
<dbReference type="Pfam" id="PF13020">
    <property type="entry name" value="NOV_C"/>
    <property type="match status" value="1"/>
</dbReference>
<dbReference type="GO" id="GO:0016787">
    <property type="term" value="F:hydrolase activity"/>
    <property type="evidence" value="ECO:0007669"/>
    <property type="project" value="UniProtKB-KW"/>
</dbReference>
<keyword evidence="2" id="KW-0378">Hydrolase</keyword>
<dbReference type="InterPro" id="IPR049730">
    <property type="entry name" value="SNF2/RAD54-like_C"/>
</dbReference>
<dbReference type="InterPro" id="IPR027417">
    <property type="entry name" value="P-loop_NTPase"/>
</dbReference>
<keyword evidence="8" id="KW-1185">Reference proteome</keyword>
<proteinExistence type="predicted"/>
<dbReference type="Gene3D" id="3.40.50.10810">
    <property type="entry name" value="Tandem AAA-ATPase domain"/>
    <property type="match status" value="1"/>
</dbReference>
<evidence type="ECO:0000313" key="8">
    <source>
        <dbReference type="Proteomes" id="UP000542342"/>
    </source>
</evidence>
<dbReference type="SUPFAM" id="SSF52540">
    <property type="entry name" value="P-loop containing nucleoside triphosphate hydrolases"/>
    <property type="match status" value="2"/>
</dbReference>
<dbReference type="InterPro" id="IPR000330">
    <property type="entry name" value="SNF2_N"/>
</dbReference>
<dbReference type="GO" id="GO:0005524">
    <property type="term" value="F:ATP binding"/>
    <property type="evidence" value="ECO:0007669"/>
    <property type="project" value="UniProtKB-KW"/>
</dbReference>
<comment type="caution">
    <text evidence="7">The sequence shown here is derived from an EMBL/GenBank/DDBJ whole genome shotgun (WGS) entry which is preliminary data.</text>
</comment>
<evidence type="ECO:0000256" key="1">
    <source>
        <dbReference type="ARBA" id="ARBA00022741"/>
    </source>
</evidence>
<dbReference type="CDD" id="cd18793">
    <property type="entry name" value="SF2_C_SNF"/>
    <property type="match status" value="1"/>
</dbReference>
<evidence type="ECO:0000313" key="7">
    <source>
        <dbReference type="EMBL" id="MBA2227018.1"/>
    </source>
</evidence>
<dbReference type="CDD" id="cd18011">
    <property type="entry name" value="DEXDc_RapA"/>
    <property type="match status" value="1"/>
</dbReference>
<dbReference type="InterPro" id="IPR057342">
    <property type="entry name" value="DEXDc_RapA"/>
</dbReference>
<dbReference type="InterPro" id="IPR014001">
    <property type="entry name" value="Helicase_ATP-bd"/>
</dbReference>
<organism evidence="7 8">
    <name type="scientific">Thermogemmata fonticola</name>
    <dbReference type="NCBI Taxonomy" id="2755323"/>
    <lineage>
        <taxon>Bacteria</taxon>
        <taxon>Pseudomonadati</taxon>
        <taxon>Planctomycetota</taxon>
        <taxon>Planctomycetia</taxon>
        <taxon>Gemmatales</taxon>
        <taxon>Gemmataceae</taxon>
        <taxon>Thermogemmata</taxon>
    </lineage>
</organism>
<dbReference type="SMART" id="SM00490">
    <property type="entry name" value="HELICc"/>
    <property type="match status" value="1"/>
</dbReference>
<dbReference type="EMBL" id="JACEFB010000010">
    <property type="protein sequence ID" value="MBA2227018.1"/>
    <property type="molecule type" value="Genomic_DNA"/>
</dbReference>
<keyword evidence="3" id="KW-0347">Helicase</keyword>
<dbReference type="Pfam" id="PF00176">
    <property type="entry name" value="SNF2-rel_dom"/>
    <property type="match status" value="1"/>
</dbReference>
<gene>
    <name evidence="7" type="ORF">H0921_12690</name>
</gene>
<dbReference type="PANTHER" id="PTHR45766">
    <property type="entry name" value="DNA ANNEALING HELICASE AND ENDONUCLEASE ZRANB3 FAMILY MEMBER"/>
    <property type="match status" value="1"/>
</dbReference>
<dbReference type="PANTHER" id="PTHR45766:SF6">
    <property type="entry name" value="SWI_SNF-RELATED MATRIX-ASSOCIATED ACTIN-DEPENDENT REGULATOR OF CHROMATIN SUBFAMILY A-LIKE PROTEIN 1"/>
    <property type="match status" value="1"/>
</dbReference>
<sequence length="1185" mass="135826">MAPLESLQPHVVVRGILPHTLITVINVQWYGSQAVELTYKDPTGRVDNILLYRSDESRLEVVEAGRPWSFDGDGALFRLVSEAHRIRLAHLFDPLLAVHTSVIDPLPHQITAVYEAMLPRQPLRFLLADDPGAGKTVMAGLLIKELMVRGDLQRCLIVCPGNLVEQWQDELYRRFQLPFEIATNDKLEAARTGNWFLENDLVIVRLDKSARDESVQAKLAAPECRWDLVVVDEAHKMSATFFGGEVRYTKRYKLGQLLSGLTRHFLLLTATPHNGKEEDFQLFLALLDGDRFEGRFRDGVHQVDVSDLMRRMLKEELVKFDGTPLFPERFAHTVPFRLSELETWLYKEVTDYVREEFNRADALDDERRAGTVGFALTILQRRLASSPEAIYQSLRRRRERLEKRLRELELLQRGTAVVAPTLDPGEIEDLEDAPEEDLEQAEEEVLDQATAARTTQELRAEIATLRCLESLAEQVRRSGEDRKWRELADLLDTVFTPAALAGQVREGSAPYREAPRPAPSPHQKLVIFTEHRDTLNYLVERVRTLMGQAEAVVYMHGGMGREERRKAQEAFLYDPTVRVLVATDAAGEGINLQRAHLMVNYDLPWNPNRIEQRFGRIHRIGQNEVCHLWNLVAMETREGDVYLTLLRKLEEARKALGGRVFDVLGKLRFEGRPLKDFLIEAIRCGERPEVRDRLTRAVEGALDVRRLQELVEERALAHEVMDEPRLRRIQEDMQRAEARRLQPHYIESFFLEAFRRLAGTVCLREPRRYEVTHVPAVVRQRDREIGGREPVLSRYERITFEKDLIAPPAQPMAAFICPGHPLLDAVIDLTLERHRDLLRRGTMLVDDRDPSDSPRLVFYLEHAVQDASLTPSGERRVVSRRMLYVDVDRHGNVRNLGYAPYLDYRPLREDEPRPEAVLVRPECAWIGEGLEALALEYAVARLVPEHLEEVRARRLEWIEKTRAAVKDRLTKEIAYWDHRAEELRLQEEAGKPNARLNWQEARRRANELDARLQRRMEQLDREAQISAAPPVVVGGFVVVPAGLLAQMTGRAAPAAGDTADRLAVAARARAIVMEVERRLGYEPVDREADQVGYDIESRDPRTGRLRFIEVKGRESGAEVISVTRNEVLTALNKPDDYILAIVEFLDGGGHRVHYVRRPFQREPDFGVTSVNYDFASLLQRGEMPS</sequence>
<keyword evidence="1" id="KW-0547">Nucleotide-binding</keyword>
<dbReference type="PROSITE" id="PS51194">
    <property type="entry name" value="HELICASE_CTER"/>
    <property type="match status" value="1"/>
</dbReference>
<dbReference type="GO" id="GO:0004386">
    <property type="term" value="F:helicase activity"/>
    <property type="evidence" value="ECO:0007669"/>
    <property type="project" value="UniProtKB-KW"/>
</dbReference>
<name>A0A7V9ACG7_9BACT</name>
<accession>A0A7V9ACG7</accession>
<reference evidence="7 8" key="1">
    <citation type="submission" date="2020-07" db="EMBL/GenBank/DDBJ databases">
        <title>Thermogemmata thermophila gen. nov., sp. nov., a novel moderate thermophilic planctomycete from a Kamchatka hot spring.</title>
        <authorList>
            <person name="Elcheninov A.G."/>
            <person name="Podosokorskaya O.A."/>
            <person name="Kovaleva O.L."/>
            <person name="Novikov A."/>
            <person name="Bonch-Osmolovskaya E.A."/>
            <person name="Toshchakov S.V."/>
            <person name="Kublanov I.V."/>
        </authorList>
    </citation>
    <scope>NUCLEOTIDE SEQUENCE [LARGE SCALE GENOMIC DNA]</scope>
    <source>
        <strain evidence="7 8">2918</strain>
    </source>
</reference>
<dbReference type="PROSITE" id="PS51192">
    <property type="entry name" value="HELICASE_ATP_BIND_1"/>
    <property type="match status" value="1"/>
</dbReference>
<evidence type="ECO:0000256" key="3">
    <source>
        <dbReference type="ARBA" id="ARBA00022806"/>
    </source>
</evidence>
<protein>
    <submittedName>
        <fullName evidence="7">DUF3883 domain-containing protein</fullName>
    </submittedName>
</protein>
<dbReference type="InterPro" id="IPR024975">
    <property type="entry name" value="NOV_C"/>
</dbReference>
<dbReference type="RefSeq" id="WP_194538720.1">
    <property type="nucleotide sequence ID" value="NZ_JACEFB010000010.1"/>
</dbReference>
<dbReference type="InterPro" id="IPR001650">
    <property type="entry name" value="Helicase_C-like"/>
</dbReference>
<feature type="domain" description="Helicase C-terminal" evidence="6">
    <location>
        <begin position="503"/>
        <end position="668"/>
    </location>
</feature>
<evidence type="ECO:0000259" key="6">
    <source>
        <dbReference type="PROSITE" id="PS51194"/>
    </source>
</evidence>
<keyword evidence="4" id="KW-0067">ATP-binding</keyword>
<evidence type="ECO:0000256" key="4">
    <source>
        <dbReference type="ARBA" id="ARBA00022840"/>
    </source>
</evidence>
<dbReference type="Pfam" id="PF00271">
    <property type="entry name" value="Helicase_C"/>
    <property type="match status" value="1"/>
</dbReference>
<evidence type="ECO:0000259" key="5">
    <source>
        <dbReference type="PROSITE" id="PS51192"/>
    </source>
</evidence>
<dbReference type="SMART" id="SM00487">
    <property type="entry name" value="DEXDc"/>
    <property type="match status" value="1"/>
</dbReference>
<dbReference type="AlphaFoldDB" id="A0A7V9ACG7"/>
<feature type="domain" description="Helicase ATP-binding" evidence="5">
    <location>
        <begin position="116"/>
        <end position="290"/>
    </location>
</feature>
<dbReference type="Proteomes" id="UP000542342">
    <property type="component" value="Unassembled WGS sequence"/>
</dbReference>
<dbReference type="Gene3D" id="3.40.50.300">
    <property type="entry name" value="P-loop containing nucleotide triphosphate hydrolases"/>
    <property type="match status" value="1"/>
</dbReference>